<gene>
    <name evidence="2" type="ORF">RR48_10902</name>
</gene>
<evidence type="ECO:0000313" key="3">
    <source>
        <dbReference type="Proteomes" id="UP000053240"/>
    </source>
</evidence>
<dbReference type="GO" id="GO:0031533">
    <property type="term" value="C:mRNA capping enzyme complex"/>
    <property type="evidence" value="ECO:0007669"/>
    <property type="project" value="InterPro"/>
</dbReference>
<dbReference type="EMBL" id="KQ460615">
    <property type="protein sequence ID" value="KPJ13718.1"/>
    <property type="molecule type" value="Genomic_DNA"/>
</dbReference>
<accession>A0A194R7B5</accession>
<dbReference type="Pfam" id="PF15320">
    <property type="entry name" value="RAM"/>
    <property type="match status" value="1"/>
</dbReference>
<dbReference type="GO" id="GO:0106005">
    <property type="term" value="P:RNA 5'-cap (guanine-N7)-methylation"/>
    <property type="evidence" value="ECO:0007669"/>
    <property type="project" value="InterPro"/>
</dbReference>
<proteinExistence type="predicted"/>
<dbReference type="Proteomes" id="UP000053240">
    <property type="component" value="Unassembled WGS sequence"/>
</dbReference>
<reference evidence="2 3" key="1">
    <citation type="journal article" date="2015" name="Nat. Commun.">
        <title>Outbred genome sequencing and CRISPR/Cas9 gene editing in butterflies.</title>
        <authorList>
            <person name="Li X."/>
            <person name="Fan D."/>
            <person name="Zhang W."/>
            <person name="Liu G."/>
            <person name="Zhang L."/>
            <person name="Zhao L."/>
            <person name="Fang X."/>
            <person name="Chen L."/>
            <person name="Dong Y."/>
            <person name="Chen Y."/>
            <person name="Ding Y."/>
            <person name="Zhao R."/>
            <person name="Feng M."/>
            <person name="Zhu Y."/>
            <person name="Feng Y."/>
            <person name="Jiang X."/>
            <person name="Zhu D."/>
            <person name="Xiang H."/>
            <person name="Feng X."/>
            <person name="Li S."/>
            <person name="Wang J."/>
            <person name="Zhang G."/>
            <person name="Kronforst M.R."/>
            <person name="Wang W."/>
        </authorList>
    </citation>
    <scope>NUCLEOTIDE SEQUENCE [LARGE SCALE GENOMIC DNA]</scope>
    <source>
        <strain evidence="2">Ya'a_city_454_Pm</strain>
        <tissue evidence="2">Whole body</tissue>
    </source>
</reference>
<name>A0A194R7B5_PAPMA</name>
<dbReference type="STRING" id="76193.A0A194R7B5"/>
<dbReference type="InterPro" id="IPR028271">
    <property type="entry name" value="RAMAC"/>
</dbReference>
<protein>
    <recommendedName>
        <fullName evidence="4">RNMT-activating mini protein</fullName>
    </recommendedName>
</protein>
<evidence type="ECO:0008006" key="4">
    <source>
        <dbReference type="Google" id="ProtNLM"/>
    </source>
</evidence>
<feature type="region of interest" description="Disordered" evidence="1">
    <location>
        <begin position="38"/>
        <end position="127"/>
    </location>
</feature>
<dbReference type="AlphaFoldDB" id="A0A194R7B5"/>
<organism evidence="2 3">
    <name type="scientific">Papilio machaon</name>
    <name type="common">Old World swallowtail butterfly</name>
    <dbReference type="NCBI Taxonomy" id="76193"/>
    <lineage>
        <taxon>Eukaryota</taxon>
        <taxon>Metazoa</taxon>
        <taxon>Ecdysozoa</taxon>
        <taxon>Arthropoda</taxon>
        <taxon>Hexapoda</taxon>
        <taxon>Insecta</taxon>
        <taxon>Pterygota</taxon>
        <taxon>Neoptera</taxon>
        <taxon>Endopterygota</taxon>
        <taxon>Lepidoptera</taxon>
        <taxon>Glossata</taxon>
        <taxon>Ditrysia</taxon>
        <taxon>Papilionoidea</taxon>
        <taxon>Papilionidae</taxon>
        <taxon>Papilioninae</taxon>
        <taxon>Papilio</taxon>
    </lineage>
</organism>
<evidence type="ECO:0000313" key="2">
    <source>
        <dbReference type="EMBL" id="KPJ13718.1"/>
    </source>
</evidence>
<feature type="compositionally biased region" description="Basic and acidic residues" evidence="1">
    <location>
        <begin position="72"/>
        <end position="105"/>
    </location>
</feature>
<keyword evidence="3" id="KW-1185">Reference proteome</keyword>
<sequence>MANDLSAEDKDFLAQCEEEFKDRFTELDEDYMKVFNAEHSKPPIMENWRPAQNRRFNNRRFHPYDSSNRNRNNHDRGYQDRGRNDYSRGYQDRSYEDRGYEDRRYGRGYSNSDNRNRDHYQPRRGRF</sequence>
<evidence type="ECO:0000256" key="1">
    <source>
        <dbReference type="SAM" id="MobiDB-lite"/>
    </source>
</evidence>
<dbReference type="InParanoid" id="A0A194R7B5"/>
<dbReference type="GO" id="GO:0003723">
    <property type="term" value="F:RNA binding"/>
    <property type="evidence" value="ECO:0007669"/>
    <property type="project" value="InterPro"/>
</dbReference>